<dbReference type="SUPFAM" id="SSF53756">
    <property type="entry name" value="UDP-Glycosyltransferase/glycogen phosphorylase"/>
    <property type="match status" value="1"/>
</dbReference>
<dbReference type="EMBL" id="HG917868">
    <property type="protein sequence ID" value="CDM69224.1"/>
    <property type="molecule type" value="Genomic_DNA"/>
</dbReference>
<dbReference type="PANTHER" id="PTHR37316">
    <property type="entry name" value="TEICHOIC ACID GLYCEROL-PHOSPHATE PRIMASE"/>
    <property type="match status" value="1"/>
</dbReference>
<proteinExistence type="inferred from homology"/>
<comment type="subcellular location">
    <subcellularLocation>
        <location evidence="1">Cell membrane</location>
        <topology evidence="1">Peripheral membrane protein</topology>
    </subcellularLocation>
</comment>
<sequence>MKEVLRKVLPQNIFRLLKNTKICILRCVMFIMRIFPINKFKIVASNFNGKGYGDNPKYLVEALKDEQFKIVWLVKYEDYNMPDYIVQVKYSSLKALYHLATAKLWIDNSRKESYVIKRKNQYYIQMWHGSIALKRIENDVEDILNEDYVKRAKHDSNMIDLMISNSNFSDKLFSESFWYKGEILKSGTPRIDALFDSNKEEFKKRFINDKKISEECGFILYAPTFRDNANLDVYDFNRQEVLKVFEQKFGKKFYLLLRLHPNLRDVIKFKSDEVENIIDVSEYSDIYELMKISDFLITDYSSLMFEFSIAERKGVFLFAKDVEEYNRGFYFDIKGLPFELSTNSDELIEIISKFDTYNYKVRVNEFYKRLDIFENGNASYYISDYIKNRIF</sequence>
<reference evidence="7 8" key="1">
    <citation type="submission" date="2013-11" db="EMBL/GenBank/DDBJ databases">
        <title>Complete genome sequence of Clostridum sp. M2/40.</title>
        <authorList>
            <person name="Wibberg D."/>
            <person name="Puehler A."/>
            <person name="Schlueter A."/>
        </authorList>
    </citation>
    <scope>NUCLEOTIDE SEQUENCE [LARGE SCALE GENOMIC DNA]</scope>
    <source>
        <strain evidence="8">M2/40</strain>
    </source>
</reference>
<evidence type="ECO:0000313" key="8">
    <source>
        <dbReference type="Proteomes" id="UP000019426"/>
    </source>
</evidence>
<name>W6S039_9CLOT</name>
<evidence type="ECO:0000256" key="5">
    <source>
        <dbReference type="ARBA" id="ARBA00022944"/>
    </source>
</evidence>
<evidence type="ECO:0000256" key="1">
    <source>
        <dbReference type="ARBA" id="ARBA00004202"/>
    </source>
</evidence>
<comment type="similarity">
    <text evidence="2">Belongs to the CDP-glycerol glycerophosphotransferase family.</text>
</comment>
<keyword evidence="4 7" id="KW-0808">Transferase</keyword>
<dbReference type="InterPro" id="IPR043149">
    <property type="entry name" value="TagF_N"/>
</dbReference>
<protein>
    <submittedName>
        <fullName evidence="7">Putative glycero-phosphotransferase</fullName>
    </submittedName>
</protein>
<evidence type="ECO:0000256" key="3">
    <source>
        <dbReference type="ARBA" id="ARBA00022475"/>
    </source>
</evidence>
<dbReference type="KEGG" id="clt:CM240_2066"/>
<dbReference type="GO" id="GO:0019350">
    <property type="term" value="P:teichoic acid biosynthetic process"/>
    <property type="evidence" value="ECO:0007669"/>
    <property type="project" value="UniProtKB-KW"/>
</dbReference>
<dbReference type="eggNOG" id="COG1887">
    <property type="taxonomic scope" value="Bacteria"/>
</dbReference>
<dbReference type="OrthoDB" id="9807097at2"/>
<dbReference type="Gene3D" id="3.40.50.12580">
    <property type="match status" value="1"/>
</dbReference>
<keyword evidence="5" id="KW-0777">Teichoic acid biosynthesis</keyword>
<dbReference type="AlphaFoldDB" id="W6S039"/>
<dbReference type="Gene3D" id="3.40.50.11820">
    <property type="match status" value="1"/>
</dbReference>
<evidence type="ECO:0000256" key="6">
    <source>
        <dbReference type="ARBA" id="ARBA00023136"/>
    </source>
</evidence>
<dbReference type="InterPro" id="IPR051612">
    <property type="entry name" value="Teichoic_Acid_Biosynth"/>
</dbReference>
<dbReference type="HOGENOM" id="CLU_029598_1_1_9"/>
<gene>
    <name evidence="7" type="ORF">CM240_2066</name>
</gene>
<keyword evidence="8" id="KW-1185">Reference proteome</keyword>
<dbReference type="InterPro" id="IPR007554">
    <property type="entry name" value="Glycerophosphate_synth"/>
</dbReference>
<dbReference type="Proteomes" id="UP000019426">
    <property type="component" value="Chromosome M2/40_rep1"/>
</dbReference>
<organism evidence="7 8">
    <name type="scientific">Clostridium bornimense</name>
    <dbReference type="NCBI Taxonomy" id="1216932"/>
    <lineage>
        <taxon>Bacteria</taxon>
        <taxon>Bacillati</taxon>
        <taxon>Bacillota</taxon>
        <taxon>Clostridia</taxon>
        <taxon>Eubacteriales</taxon>
        <taxon>Clostridiaceae</taxon>
        <taxon>Clostridium</taxon>
    </lineage>
</organism>
<evidence type="ECO:0000256" key="4">
    <source>
        <dbReference type="ARBA" id="ARBA00022679"/>
    </source>
</evidence>
<dbReference type="GO" id="GO:0005886">
    <property type="term" value="C:plasma membrane"/>
    <property type="evidence" value="ECO:0007669"/>
    <property type="project" value="UniProtKB-SubCell"/>
</dbReference>
<dbReference type="STRING" id="1216932.CM240_2066"/>
<dbReference type="GO" id="GO:0047355">
    <property type="term" value="F:CDP-glycerol glycerophosphotransferase activity"/>
    <property type="evidence" value="ECO:0007669"/>
    <property type="project" value="InterPro"/>
</dbReference>
<accession>W6S039</accession>
<keyword evidence="6" id="KW-0472">Membrane</keyword>
<dbReference type="Pfam" id="PF04464">
    <property type="entry name" value="Glyphos_transf"/>
    <property type="match status" value="1"/>
</dbReference>
<keyword evidence="3" id="KW-1003">Cell membrane</keyword>
<dbReference type="PANTHER" id="PTHR37316:SF3">
    <property type="entry name" value="TEICHOIC ACID GLYCEROL-PHOSPHATE TRANSFERASE"/>
    <property type="match status" value="1"/>
</dbReference>
<evidence type="ECO:0000313" key="7">
    <source>
        <dbReference type="EMBL" id="CDM69224.1"/>
    </source>
</evidence>
<dbReference type="PATRIC" id="fig|1216932.3.peg.2067"/>
<evidence type="ECO:0000256" key="2">
    <source>
        <dbReference type="ARBA" id="ARBA00010488"/>
    </source>
</evidence>
<dbReference type="InterPro" id="IPR043148">
    <property type="entry name" value="TagF_C"/>
</dbReference>